<name>A0ABW1V2S2_9BACL</name>
<proteinExistence type="predicted"/>
<evidence type="ECO:0000256" key="1">
    <source>
        <dbReference type="SAM" id="Phobius"/>
    </source>
</evidence>
<dbReference type="RefSeq" id="WP_379231341.1">
    <property type="nucleotide sequence ID" value="NZ_JBHSTE010000001.1"/>
</dbReference>
<organism evidence="2 3">
    <name type="scientific">Paenibacillus septentrionalis</name>
    <dbReference type="NCBI Taxonomy" id="429342"/>
    <lineage>
        <taxon>Bacteria</taxon>
        <taxon>Bacillati</taxon>
        <taxon>Bacillota</taxon>
        <taxon>Bacilli</taxon>
        <taxon>Bacillales</taxon>
        <taxon>Paenibacillaceae</taxon>
        <taxon>Paenibacillus</taxon>
    </lineage>
</organism>
<comment type="caution">
    <text evidence="2">The sequence shown here is derived from an EMBL/GenBank/DDBJ whole genome shotgun (WGS) entry which is preliminary data.</text>
</comment>
<dbReference type="Proteomes" id="UP001596233">
    <property type="component" value="Unassembled WGS sequence"/>
</dbReference>
<accession>A0ABW1V2S2</accession>
<keyword evidence="1" id="KW-1133">Transmembrane helix</keyword>
<keyword evidence="3" id="KW-1185">Reference proteome</keyword>
<keyword evidence="1" id="KW-0472">Membrane</keyword>
<evidence type="ECO:0000313" key="2">
    <source>
        <dbReference type="EMBL" id="MFC6331766.1"/>
    </source>
</evidence>
<evidence type="ECO:0000313" key="3">
    <source>
        <dbReference type="Proteomes" id="UP001596233"/>
    </source>
</evidence>
<feature type="transmembrane region" description="Helical" evidence="1">
    <location>
        <begin position="16"/>
        <end position="34"/>
    </location>
</feature>
<evidence type="ECO:0008006" key="4">
    <source>
        <dbReference type="Google" id="ProtNLM"/>
    </source>
</evidence>
<protein>
    <recommendedName>
        <fullName evidence="4">Bypass of forespore C C-terminal domain-containing protein</fullName>
    </recommendedName>
</protein>
<reference evidence="3" key="1">
    <citation type="journal article" date="2019" name="Int. J. Syst. Evol. Microbiol.">
        <title>The Global Catalogue of Microorganisms (GCM) 10K type strain sequencing project: providing services to taxonomists for standard genome sequencing and annotation.</title>
        <authorList>
            <consortium name="The Broad Institute Genomics Platform"/>
            <consortium name="The Broad Institute Genome Sequencing Center for Infectious Disease"/>
            <person name="Wu L."/>
            <person name="Ma J."/>
        </authorList>
    </citation>
    <scope>NUCLEOTIDE SEQUENCE [LARGE SCALE GENOMIC DNA]</scope>
    <source>
        <strain evidence="3">PCU 280</strain>
    </source>
</reference>
<dbReference type="EMBL" id="JBHSTE010000001">
    <property type="protein sequence ID" value="MFC6331766.1"/>
    <property type="molecule type" value="Genomic_DNA"/>
</dbReference>
<gene>
    <name evidence="2" type="ORF">ACFP56_03960</name>
</gene>
<keyword evidence="1" id="KW-0812">Transmembrane</keyword>
<sequence>MKPLRLAWRAFTMKSILYFAAFSILAATFIFQPYQTHQAHHNSEVIATEDITKKAVEAELLHIEFEDQIIDADLIAKVKIGKLLDEFDEPSPKTLLEASILNVIKGNDPLTSIQVLQKGNSKWLFENNDILQEGSEHILFLKHTDTVEQPLTFWIYGEETGMYADLGNGLLEKAAYPAPQLRSIETVSLSQSLSSQSETGRIIQIVYEDLFIDLIETYLDNE</sequence>